<evidence type="ECO:0000313" key="1">
    <source>
        <dbReference type="EMBL" id="MFD1481481.1"/>
    </source>
</evidence>
<sequence length="153" mass="16398">MTPLTGRKVFAIAASAFGVIIAANVTLAMQAVRTFPGLEVANSYVASQGFDAQRQAQQALAWTLRADYDDAQIRLRFTDAAGDPLQVDDLTLLVGRATEARDDAQPDLQAQGDAYVAALTLSPGRWLLRVSAHAPDGTLFRQRRVITVPDAGS</sequence>
<dbReference type="Proteomes" id="UP001597302">
    <property type="component" value="Unassembled WGS sequence"/>
</dbReference>
<name>A0ABW4DYK6_9RHOB</name>
<accession>A0ABW4DYK6</accession>
<keyword evidence="2" id="KW-1185">Reference proteome</keyword>
<comment type="caution">
    <text evidence="1">The sequence shown here is derived from an EMBL/GenBank/DDBJ whole genome shotgun (WGS) entry which is preliminary data.</text>
</comment>
<dbReference type="PIRSF" id="PIRSF011386">
    <property type="entry name" value="FixH"/>
    <property type="match status" value="1"/>
</dbReference>
<dbReference type="RefSeq" id="WP_131577703.1">
    <property type="nucleotide sequence ID" value="NZ_CBCSAJ010000064.1"/>
</dbReference>
<proteinExistence type="predicted"/>
<dbReference type="InterPro" id="IPR018037">
    <property type="entry name" value="FixH_proteobacterial"/>
</dbReference>
<organism evidence="1 2">
    <name type="scientific">Paracoccus nototheniae</name>
    <dbReference type="NCBI Taxonomy" id="2489002"/>
    <lineage>
        <taxon>Bacteria</taxon>
        <taxon>Pseudomonadati</taxon>
        <taxon>Pseudomonadota</taxon>
        <taxon>Alphaproteobacteria</taxon>
        <taxon>Rhodobacterales</taxon>
        <taxon>Paracoccaceae</taxon>
        <taxon>Paracoccus</taxon>
    </lineage>
</organism>
<reference evidence="2" key="1">
    <citation type="journal article" date="2019" name="Int. J. Syst. Evol. Microbiol.">
        <title>The Global Catalogue of Microorganisms (GCM) 10K type strain sequencing project: providing services to taxonomists for standard genome sequencing and annotation.</title>
        <authorList>
            <consortium name="The Broad Institute Genomics Platform"/>
            <consortium name="The Broad Institute Genome Sequencing Center for Infectious Disease"/>
            <person name="Wu L."/>
            <person name="Ma J."/>
        </authorList>
    </citation>
    <scope>NUCLEOTIDE SEQUENCE [LARGE SCALE GENOMIC DNA]</scope>
    <source>
        <strain evidence="2">CCM 8875</strain>
    </source>
</reference>
<dbReference type="EMBL" id="JBHTOQ010000022">
    <property type="protein sequence ID" value="MFD1481481.1"/>
    <property type="molecule type" value="Genomic_DNA"/>
</dbReference>
<dbReference type="InterPro" id="IPR008620">
    <property type="entry name" value="FixH"/>
</dbReference>
<gene>
    <name evidence="1" type="ORF">ACFQ5P_09250</name>
</gene>
<dbReference type="Pfam" id="PF05751">
    <property type="entry name" value="FixH"/>
    <property type="match status" value="1"/>
</dbReference>
<evidence type="ECO:0000313" key="2">
    <source>
        <dbReference type="Proteomes" id="UP001597302"/>
    </source>
</evidence>
<protein>
    <submittedName>
        <fullName evidence="1">FixH family protein</fullName>
    </submittedName>
</protein>